<dbReference type="GO" id="GO:0005739">
    <property type="term" value="C:mitochondrion"/>
    <property type="evidence" value="ECO:0007669"/>
    <property type="project" value="TreeGrafter"/>
</dbReference>
<dbReference type="Pfam" id="PF00970">
    <property type="entry name" value="FAD_binding_6"/>
    <property type="match status" value="1"/>
</dbReference>
<feature type="binding site" evidence="5">
    <location>
        <position position="173"/>
    </location>
    <ligand>
        <name>FAD</name>
        <dbReference type="ChEBI" id="CHEBI:57692"/>
    </ligand>
</feature>
<evidence type="ECO:0000256" key="2">
    <source>
        <dbReference type="ARBA" id="ARBA00022630"/>
    </source>
</evidence>
<organism evidence="7 8">
    <name type="scientific">Frieseomelitta varia</name>
    <dbReference type="NCBI Taxonomy" id="561572"/>
    <lineage>
        <taxon>Eukaryota</taxon>
        <taxon>Metazoa</taxon>
        <taxon>Ecdysozoa</taxon>
        <taxon>Arthropoda</taxon>
        <taxon>Hexapoda</taxon>
        <taxon>Insecta</taxon>
        <taxon>Pterygota</taxon>
        <taxon>Neoptera</taxon>
        <taxon>Endopterygota</taxon>
        <taxon>Hymenoptera</taxon>
        <taxon>Apocrita</taxon>
        <taxon>Aculeata</taxon>
        <taxon>Apoidea</taxon>
        <taxon>Anthophila</taxon>
        <taxon>Apidae</taxon>
        <taxon>Frieseomelitta</taxon>
    </lineage>
</organism>
<accession>A0A833W2K5</accession>
<evidence type="ECO:0000259" key="6">
    <source>
        <dbReference type="PROSITE" id="PS51384"/>
    </source>
</evidence>
<evidence type="ECO:0000256" key="3">
    <source>
        <dbReference type="ARBA" id="ARBA00022827"/>
    </source>
</evidence>
<protein>
    <recommendedName>
        <fullName evidence="6">FAD-binding FR-type domain-containing protein</fullName>
    </recommendedName>
</protein>
<dbReference type="PANTHER" id="PTHR19370">
    <property type="entry name" value="NADH-CYTOCHROME B5 REDUCTASE"/>
    <property type="match status" value="1"/>
</dbReference>
<dbReference type="EMBL" id="WNWW01000043">
    <property type="protein sequence ID" value="KAF3430484.1"/>
    <property type="molecule type" value="Genomic_DNA"/>
</dbReference>
<dbReference type="PANTHER" id="PTHR19370:SF185">
    <property type="entry name" value="NADH-CYTOCHROME B5 REDUCTASE"/>
    <property type="match status" value="1"/>
</dbReference>
<feature type="binding site" evidence="5">
    <location>
        <position position="208"/>
    </location>
    <ligand>
        <name>FAD</name>
        <dbReference type="ChEBI" id="CHEBI:57692"/>
    </ligand>
</feature>
<dbReference type="PRINTS" id="PR00406">
    <property type="entry name" value="CYTB5RDTASE"/>
</dbReference>
<feature type="binding site" evidence="5">
    <location>
        <position position="174"/>
    </location>
    <ligand>
        <name>FAD</name>
        <dbReference type="ChEBI" id="CHEBI:57692"/>
    </ligand>
</feature>
<comment type="caution">
    <text evidence="7">The sequence shown here is derived from an EMBL/GenBank/DDBJ whole genome shotgun (WGS) entry which is preliminary data.</text>
</comment>
<comment type="cofactor">
    <cofactor evidence="1 5">
        <name>FAD</name>
        <dbReference type="ChEBI" id="CHEBI:57692"/>
    </cofactor>
</comment>
<keyword evidence="4" id="KW-0560">Oxidoreductase</keyword>
<dbReference type="Proteomes" id="UP000655588">
    <property type="component" value="Unassembled WGS sequence"/>
</dbReference>
<feature type="binding site" evidence="5">
    <location>
        <position position="172"/>
    </location>
    <ligand>
        <name>FAD</name>
        <dbReference type="ChEBI" id="CHEBI:57692"/>
    </ligand>
</feature>
<evidence type="ECO:0000256" key="4">
    <source>
        <dbReference type="ARBA" id="ARBA00023002"/>
    </source>
</evidence>
<feature type="binding site" evidence="5">
    <location>
        <position position="250"/>
    </location>
    <ligand>
        <name>FAD</name>
        <dbReference type="ChEBI" id="CHEBI:57692"/>
    </ligand>
</feature>
<keyword evidence="8" id="KW-1185">Reference proteome</keyword>
<dbReference type="SUPFAM" id="SSF52343">
    <property type="entry name" value="Ferredoxin reductase-like, C-terminal NADP-linked domain"/>
    <property type="match status" value="1"/>
</dbReference>
<dbReference type="Pfam" id="PF00175">
    <property type="entry name" value="NAD_binding_1"/>
    <property type="match status" value="1"/>
</dbReference>
<dbReference type="InterPro" id="IPR017927">
    <property type="entry name" value="FAD-bd_FR_type"/>
</dbReference>
<evidence type="ECO:0000256" key="5">
    <source>
        <dbReference type="PIRSR" id="PIRSR601834-1"/>
    </source>
</evidence>
<dbReference type="Gene3D" id="2.40.30.10">
    <property type="entry name" value="Translation factors"/>
    <property type="match status" value="1"/>
</dbReference>
<gene>
    <name evidence="7" type="ORF">E2986_13914</name>
</gene>
<proteinExistence type="predicted"/>
<evidence type="ECO:0000313" key="8">
    <source>
        <dbReference type="Proteomes" id="UP000655588"/>
    </source>
</evidence>
<dbReference type="CDD" id="cd06183">
    <property type="entry name" value="cyt_b5_reduct_like"/>
    <property type="match status" value="1"/>
</dbReference>
<feature type="binding site" evidence="5">
    <location>
        <position position="200"/>
    </location>
    <ligand>
        <name>FAD</name>
        <dbReference type="ChEBI" id="CHEBI:57692"/>
    </ligand>
</feature>
<sequence length="410" mass="47269">MFQLIALESTSDGDLSSIKMDWRQTIDTVIFSCKSIYSRRCLGYELTLITNSRLLFKIIFEDEIIKHELHLRSEIEWPPIYNRNLETLKVEFTCAKRERRPWMNLGHQITSGSDVNISGRLKIYREYRVIANEPLSNQVHLLIVQAKDHLQIVPIGRHVMVKEADINKNIQRPYTPVPPYLHDDDKPPNYTPNCLCLMIKKYPNGLLSRFLTALKVDQTLYLSNSMGSFVMGTYDRYSVIHMLAGGTGLTPMLSIIERAMARRSVSEINKFTQFQHKRREYVLREAIGESQWREVIIHILSQPKSTWTGKRGMVSEGLLNNLVGKSQPDACVFTCGPRNFMQIARTHISSEYPEYHILTAVYNECCGIHVDTVQTHMSDLIRFEKMNPVVFNVLQLALPCNNWVTKDGDS</sequence>
<dbReference type="InterPro" id="IPR001433">
    <property type="entry name" value="OxRdtase_FAD/NAD-bd"/>
</dbReference>
<dbReference type="InterPro" id="IPR008333">
    <property type="entry name" value="Cbr1-like_FAD-bd_dom"/>
</dbReference>
<evidence type="ECO:0000313" key="7">
    <source>
        <dbReference type="EMBL" id="KAF3430484.1"/>
    </source>
</evidence>
<name>A0A833W2K5_9HYME</name>
<keyword evidence="3 5" id="KW-0274">FAD</keyword>
<dbReference type="SUPFAM" id="SSF63380">
    <property type="entry name" value="Riboflavin synthase domain-like"/>
    <property type="match status" value="1"/>
</dbReference>
<reference evidence="7" key="1">
    <citation type="submission" date="2019-11" db="EMBL/GenBank/DDBJ databases">
        <title>The nuclear and mitochondrial genomes of Frieseomelitta varia - a highly eusocial stingless bee (Meliponini) with a permanently sterile worker caste.</title>
        <authorList>
            <person name="Freitas F.C.P."/>
            <person name="Lourenco A.P."/>
            <person name="Nunes F.M.F."/>
            <person name="Paschoal A.R."/>
            <person name="Abreu F.C.P."/>
            <person name="Barbin F.O."/>
            <person name="Bataglia L."/>
            <person name="Cardoso-Junior C.A.M."/>
            <person name="Cervoni M.S."/>
            <person name="Silva S.R."/>
            <person name="Dalarmi F."/>
            <person name="Del Lama M.A."/>
            <person name="Depintor T.S."/>
            <person name="Ferreira K.M."/>
            <person name="Goria P.S."/>
            <person name="Jaskot M.C."/>
            <person name="Lago D.C."/>
            <person name="Luna-Lucena D."/>
            <person name="Moda L.M."/>
            <person name="Nascimento L."/>
            <person name="Pedrino M."/>
            <person name="Rabico F.O."/>
            <person name="Sanches F.C."/>
            <person name="Santos D.E."/>
            <person name="Santos C.G."/>
            <person name="Vieira J."/>
            <person name="Lopes T.F."/>
            <person name="Barchuk A.R."/>
            <person name="Hartfelder K."/>
            <person name="Simoes Z.L.P."/>
            <person name="Bitondi M.M.G."/>
            <person name="Pinheiro D.G."/>
        </authorList>
    </citation>
    <scope>NUCLEOTIDE SEQUENCE</scope>
    <source>
        <strain evidence="7">USP_RPSP 00005682</strain>
        <tissue evidence="7">Whole individual</tissue>
    </source>
</reference>
<evidence type="ECO:0000256" key="1">
    <source>
        <dbReference type="ARBA" id="ARBA00001974"/>
    </source>
</evidence>
<dbReference type="GO" id="GO:0071949">
    <property type="term" value="F:FAD binding"/>
    <property type="evidence" value="ECO:0007669"/>
    <property type="project" value="TreeGrafter"/>
</dbReference>
<dbReference type="GO" id="GO:0016491">
    <property type="term" value="F:oxidoreductase activity"/>
    <property type="evidence" value="ECO:0007669"/>
    <property type="project" value="UniProtKB-KW"/>
</dbReference>
<dbReference type="InterPro" id="IPR001834">
    <property type="entry name" value="CBR-like"/>
</dbReference>
<feature type="domain" description="FAD-binding FR-type" evidence="6">
    <location>
        <begin position="122"/>
        <end position="232"/>
    </location>
</feature>
<dbReference type="Gene3D" id="3.40.50.80">
    <property type="entry name" value="Nucleotide-binding domain of ferredoxin-NADP reductase (FNR) module"/>
    <property type="match status" value="1"/>
</dbReference>
<dbReference type="PROSITE" id="PS51384">
    <property type="entry name" value="FAD_FR"/>
    <property type="match status" value="1"/>
</dbReference>
<dbReference type="InterPro" id="IPR017938">
    <property type="entry name" value="Riboflavin_synthase-like_b-brl"/>
</dbReference>
<keyword evidence="2 5" id="KW-0285">Flavoprotein</keyword>
<dbReference type="AlphaFoldDB" id="A0A833W2K5"/>
<dbReference type="InterPro" id="IPR039261">
    <property type="entry name" value="FNR_nucleotide-bd"/>
</dbReference>